<evidence type="ECO:0000313" key="3">
    <source>
        <dbReference type="Proteomes" id="UP000807716"/>
    </source>
</evidence>
<feature type="region of interest" description="Disordered" evidence="1">
    <location>
        <begin position="115"/>
        <end position="146"/>
    </location>
</feature>
<keyword evidence="3" id="KW-1185">Reference proteome</keyword>
<protein>
    <submittedName>
        <fullName evidence="2">Uncharacterized protein</fullName>
    </submittedName>
</protein>
<proteinExistence type="predicted"/>
<gene>
    <name evidence="2" type="ORF">DFQ27_008471</name>
</gene>
<dbReference type="EMBL" id="JAAAJB010000071">
    <property type="protein sequence ID" value="KAG0267690.1"/>
    <property type="molecule type" value="Genomic_DNA"/>
</dbReference>
<feature type="region of interest" description="Disordered" evidence="1">
    <location>
        <begin position="1"/>
        <end position="94"/>
    </location>
</feature>
<organism evidence="2 3">
    <name type="scientific">Actinomortierella ambigua</name>
    <dbReference type="NCBI Taxonomy" id="1343610"/>
    <lineage>
        <taxon>Eukaryota</taxon>
        <taxon>Fungi</taxon>
        <taxon>Fungi incertae sedis</taxon>
        <taxon>Mucoromycota</taxon>
        <taxon>Mortierellomycotina</taxon>
        <taxon>Mortierellomycetes</taxon>
        <taxon>Mortierellales</taxon>
        <taxon>Mortierellaceae</taxon>
        <taxon>Actinomortierella</taxon>
    </lineage>
</organism>
<reference evidence="2" key="1">
    <citation type="journal article" date="2020" name="Fungal Divers.">
        <title>Resolving the Mortierellaceae phylogeny through synthesis of multi-gene phylogenetics and phylogenomics.</title>
        <authorList>
            <person name="Vandepol N."/>
            <person name="Liber J."/>
            <person name="Desiro A."/>
            <person name="Na H."/>
            <person name="Kennedy M."/>
            <person name="Barry K."/>
            <person name="Grigoriev I.V."/>
            <person name="Miller A.N."/>
            <person name="O'Donnell K."/>
            <person name="Stajich J.E."/>
            <person name="Bonito G."/>
        </authorList>
    </citation>
    <scope>NUCLEOTIDE SEQUENCE</scope>
    <source>
        <strain evidence="2">BC1065</strain>
    </source>
</reference>
<name>A0A9P6QGZ5_9FUNG</name>
<sequence length="146" mass="15497">MTASTVHTSSTASHNPTQSNTQESGSDDVGSSHASSTSAHPQKKSHRRGSSLPALRHLEDFANGRSDPASEDGDADDDDQDLVDTPHDSSDLDEFVQGFCDSSKAVAEIEVKGRVESTSTLGRGLRKVPTAYAGSDEDNDDHDAQR</sequence>
<feature type="compositionally biased region" description="Polar residues" evidence="1">
    <location>
        <begin position="15"/>
        <end position="24"/>
    </location>
</feature>
<feature type="compositionally biased region" description="Low complexity" evidence="1">
    <location>
        <begin position="1"/>
        <end position="14"/>
    </location>
</feature>
<accession>A0A9P6QGZ5</accession>
<dbReference type="Proteomes" id="UP000807716">
    <property type="component" value="Unassembled WGS sequence"/>
</dbReference>
<dbReference type="AlphaFoldDB" id="A0A9P6QGZ5"/>
<feature type="compositionally biased region" description="Acidic residues" evidence="1">
    <location>
        <begin position="69"/>
        <end position="82"/>
    </location>
</feature>
<feature type="compositionally biased region" description="Acidic residues" evidence="1">
    <location>
        <begin position="135"/>
        <end position="146"/>
    </location>
</feature>
<evidence type="ECO:0000256" key="1">
    <source>
        <dbReference type="SAM" id="MobiDB-lite"/>
    </source>
</evidence>
<comment type="caution">
    <text evidence="2">The sequence shown here is derived from an EMBL/GenBank/DDBJ whole genome shotgun (WGS) entry which is preliminary data.</text>
</comment>
<dbReference type="OrthoDB" id="10601721at2759"/>
<evidence type="ECO:0000313" key="2">
    <source>
        <dbReference type="EMBL" id="KAG0267690.1"/>
    </source>
</evidence>